<accession>A0A3E0AF32</accession>
<protein>
    <submittedName>
        <fullName evidence="1">Uncharacterized protein</fullName>
    </submittedName>
</protein>
<evidence type="ECO:0000313" key="1">
    <source>
        <dbReference type="EMBL" id="REG10193.1"/>
    </source>
</evidence>
<dbReference type="Proteomes" id="UP000256388">
    <property type="component" value="Unassembled WGS sequence"/>
</dbReference>
<evidence type="ECO:0000313" key="2">
    <source>
        <dbReference type="Proteomes" id="UP000256388"/>
    </source>
</evidence>
<reference evidence="1 2" key="1">
    <citation type="submission" date="2018-08" db="EMBL/GenBank/DDBJ databases">
        <title>Genomic Encyclopedia of Type Strains, Phase IV (KMG-IV): sequencing the most valuable type-strain genomes for metagenomic binning, comparative biology and taxonomic classification.</title>
        <authorList>
            <person name="Goeker M."/>
        </authorList>
    </citation>
    <scope>NUCLEOTIDE SEQUENCE [LARGE SCALE GENOMIC DNA]</scope>
    <source>
        <strain evidence="1 2">DSM 23923</strain>
    </source>
</reference>
<sequence>MGRKTMNPEIIAYWFFRLNGCATITNFIIHPDRRGSQHTDVDVLAVRFPHRAELLTSGEPMLDHPVFTSDGRIDILFAEVKHGQCHLNGPWTNPEDENMQRVLYAVGAFDQQQVYEVAQALYQEGIYQNDIYRVRLFAVGERKNNAIIHTAVQLLWDEILVFIFNRFASYQAQKAHHGQWDSIGRQLFELASRHTQEEFIKTVRANMQTHVNSQQLARQNPG</sequence>
<gene>
    <name evidence="1" type="ORF">DFR64_0044</name>
</gene>
<comment type="caution">
    <text evidence="1">The sequence shown here is derived from an EMBL/GenBank/DDBJ whole genome shotgun (WGS) entry which is preliminary data.</text>
</comment>
<proteinExistence type="predicted"/>
<name>A0A3E0AF32_9CHLR</name>
<organism evidence="1 2">
    <name type="scientific">Pelolinea submarina</name>
    <dbReference type="NCBI Taxonomy" id="913107"/>
    <lineage>
        <taxon>Bacteria</taxon>
        <taxon>Bacillati</taxon>
        <taxon>Chloroflexota</taxon>
        <taxon>Anaerolineae</taxon>
        <taxon>Anaerolineales</taxon>
        <taxon>Anaerolineaceae</taxon>
        <taxon>Pelolinea</taxon>
    </lineage>
</organism>
<keyword evidence="2" id="KW-1185">Reference proteome</keyword>
<dbReference type="EMBL" id="QUMS01000001">
    <property type="protein sequence ID" value="REG10193.1"/>
    <property type="molecule type" value="Genomic_DNA"/>
</dbReference>
<dbReference type="AlphaFoldDB" id="A0A3E0AF32"/>